<organism evidence="2 3">
    <name type="scientific">Modestobacter roseus</name>
    <dbReference type="NCBI Taxonomy" id="1181884"/>
    <lineage>
        <taxon>Bacteria</taxon>
        <taxon>Bacillati</taxon>
        <taxon>Actinomycetota</taxon>
        <taxon>Actinomycetes</taxon>
        <taxon>Geodermatophilales</taxon>
        <taxon>Geodermatophilaceae</taxon>
        <taxon>Modestobacter</taxon>
    </lineage>
</organism>
<evidence type="ECO:0000256" key="1">
    <source>
        <dbReference type="SAM" id="MobiDB-lite"/>
    </source>
</evidence>
<evidence type="ECO:0000313" key="3">
    <source>
        <dbReference type="Proteomes" id="UP000321490"/>
    </source>
</evidence>
<accession>A0A562IUL5</accession>
<protein>
    <submittedName>
        <fullName evidence="2">Uncharacterized protein</fullName>
    </submittedName>
</protein>
<keyword evidence="3" id="KW-1185">Reference proteome</keyword>
<dbReference type="RefSeq" id="WP_153358599.1">
    <property type="nucleotide sequence ID" value="NZ_JABGDC010000042.1"/>
</dbReference>
<proteinExistence type="predicted"/>
<sequence length="156" mass="16551">MDLSTIVARAAGLASQAGGTALKQLQHIRVPGVGQASVTDDPGTSARRWRAVTVRTDPEQLRTTTPAPLAAFGDRLEVRVTPAPGDRGAELAARFRGPVTEEEIGELRSALREAKQLVEVGEVLRVDPQPHGHRKPTPQGEALEGMTKAAPKEGVL</sequence>
<dbReference type="EMBL" id="VLKF01000001">
    <property type="protein sequence ID" value="TWH74526.1"/>
    <property type="molecule type" value="Genomic_DNA"/>
</dbReference>
<name>A0A562IUL5_9ACTN</name>
<reference evidence="2 3" key="1">
    <citation type="submission" date="2019-07" db="EMBL/GenBank/DDBJ databases">
        <title>R&amp;d 2014.</title>
        <authorList>
            <person name="Klenk H.-P."/>
        </authorList>
    </citation>
    <scope>NUCLEOTIDE SEQUENCE [LARGE SCALE GENOMIC DNA]</scope>
    <source>
        <strain evidence="2 3">DSM 45764</strain>
    </source>
</reference>
<dbReference type="AlphaFoldDB" id="A0A562IUL5"/>
<evidence type="ECO:0000313" key="2">
    <source>
        <dbReference type="EMBL" id="TWH74526.1"/>
    </source>
</evidence>
<feature type="region of interest" description="Disordered" evidence="1">
    <location>
        <begin position="127"/>
        <end position="156"/>
    </location>
</feature>
<gene>
    <name evidence="2" type="ORF">JD78_03066</name>
</gene>
<dbReference type="Proteomes" id="UP000321490">
    <property type="component" value="Unassembled WGS sequence"/>
</dbReference>
<comment type="caution">
    <text evidence="2">The sequence shown here is derived from an EMBL/GenBank/DDBJ whole genome shotgun (WGS) entry which is preliminary data.</text>
</comment>
<dbReference type="OrthoDB" id="3695445at2"/>